<reference evidence="3" key="1">
    <citation type="submission" date="2018-01" db="EMBL/GenBank/DDBJ databases">
        <authorList>
            <person name="Mao J.F."/>
        </authorList>
    </citation>
    <scope>NUCLEOTIDE SEQUENCE</scope>
    <source>
        <strain evidence="3">Huo1</strain>
        <tissue evidence="3">Leaf</tissue>
    </source>
</reference>
<sequence>MAHNTTASPPFGSLAPSSSAPAPLSPPLTESPGPSAKTSPATSPLQPHPLRHAREHRRRHIHRIQSENDVVSREIQIPRNTYRAVIEVYVSAHGDDEFWYSNPPDYYIERNEVGSY</sequence>
<feature type="domain" description="Peptide N-acetyl-beta-D-glucosaminyl asparaginase amidase A N-terminal" evidence="2">
    <location>
        <begin position="60"/>
        <end position="110"/>
    </location>
</feature>
<dbReference type="AlphaFoldDB" id="A0A8X8Y933"/>
<dbReference type="InterPro" id="IPR056948">
    <property type="entry name" value="PNGaseA_N"/>
</dbReference>
<dbReference type="InterPro" id="IPR021102">
    <property type="entry name" value="PNGase_A"/>
</dbReference>
<accession>A0A8X8Y933</accession>
<name>A0A8X8Y933_SALSN</name>
<evidence type="ECO:0000313" key="3">
    <source>
        <dbReference type="EMBL" id="KAG6427720.1"/>
    </source>
</evidence>
<feature type="compositionally biased region" description="Polar residues" evidence="1">
    <location>
        <begin position="36"/>
        <end position="45"/>
    </location>
</feature>
<dbReference type="Pfam" id="PF12222">
    <property type="entry name" value="PNGaseA"/>
    <property type="match status" value="1"/>
</dbReference>
<feature type="compositionally biased region" description="Basic residues" evidence="1">
    <location>
        <begin position="49"/>
        <end position="58"/>
    </location>
</feature>
<protein>
    <recommendedName>
        <fullName evidence="2">Peptide N-acetyl-beta-D-glucosaminyl asparaginase amidase A N-terminal domain-containing protein</fullName>
    </recommendedName>
</protein>
<dbReference type="Proteomes" id="UP000298416">
    <property type="component" value="Unassembled WGS sequence"/>
</dbReference>
<feature type="compositionally biased region" description="Low complexity" evidence="1">
    <location>
        <begin position="7"/>
        <end position="32"/>
    </location>
</feature>
<evidence type="ECO:0000256" key="1">
    <source>
        <dbReference type="SAM" id="MobiDB-lite"/>
    </source>
</evidence>
<keyword evidence="4" id="KW-1185">Reference proteome</keyword>
<feature type="region of interest" description="Disordered" evidence="1">
    <location>
        <begin position="1"/>
        <end position="58"/>
    </location>
</feature>
<evidence type="ECO:0000313" key="4">
    <source>
        <dbReference type="Proteomes" id="UP000298416"/>
    </source>
</evidence>
<evidence type="ECO:0000259" key="2">
    <source>
        <dbReference type="Pfam" id="PF12222"/>
    </source>
</evidence>
<organism evidence="3">
    <name type="scientific">Salvia splendens</name>
    <name type="common">Scarlet sage</name>
    <dbReference type="NCBI Taxonomy" id="180675"/>
    <lineage>
        <taxon>Eukaryota</taxon>
        <taxon>Viridiplantae</taxon>
        <taxon>Streptophyta</taxon>
        <taxon>Embryophyta</taxon>
        <taxon>Tracheophyta</taxon>
        <taxon>Spermatophyta</taxon>
        <taxon>Magnoliopsida</taxon>
        <taxon>eudicotyledons</taxon>
        <taxon>Gunneridae</taxon>
        <taxon>Pentapetalae</taxon>
        <taxon>asterids</taxon>
        <taxon>lamiids</taxon>
        <taxon>Lamiales</taxon>
        <taxon>Lamiaceae</taxon>
        <taxon>Nepetoideae</taxon>
        <taxon>Mentheae</taxon>
        <taxon>Salviinae</taxon>
        <taxon>Salvia</taxon>
        <taxon>Salvia subgen. Calosphace</taxon>
        <taxon>core Calosphace</taxon>
    </lineage>
</organism>
<reference evidence="3" key="2">
    <citation type="submission" date="2020-08" db="EMBL/GenBank/DDBJ databases">
        <title>Plant Genome Project.</title>
        <authorList>
            <person name="Zhang R.-G."/>
        </authorList>
    </citation>
    <scope>NUCLEOTIDE SEQUENCE</scope>
    <source>
        <strain evidence="3">Huo1</strain>
        <tissue evidence="3">Leaf</tissue>
    </source>
</reference>
<dbReference type="EMBL" id="PNBA02000004">
    <property type="protein sequence ID" value="KAG6427720.1"/>
    <property type="molecule type" value="Genomic_DNA"/>
</dbReference>
<dbReference type="PANTHER" id="PTHR31104">
    <property type="entry name" value="PEPTIDE-N4-(N-ACETYL-BETA-GLUCOSAMINYL)ASPARAGINE AMIDASE A PROTEIN"/>
    <property type="match status" value="1"/>
</dbReference>
<gene>
    <name evidence="3" type="ORF">SASPL_111966</name>
</gene>
<proteinExistence type="predicted"/>
<comment type="caution">
    <text evidence="3">The sequence shown here is derived from an EMBL/GenBank/DDBJ whole genome shotgun (WGS) entry which is preliminary data.</text>
</comment>